<sequence length="207" mass="23715">MHLWFPFPVNRWGCGSLVVRLRLWGWTDPGSKPDSIEQPPCKKVWCASDPTTRNVLPLVLRGKKKKLEQTSFLVCLFACSWDFRLTHQLLTRRPRQSIWHCGPYYERLMRRLLRQSLVILASRSEATRGLLWDRPRHFEPRSDDEDNTCADTPSPNFCTTPTGGCLTPYATDPTHDGSSVESGFEPGALRSRSRDLTTRPPQPPLLI</sequence>
<proteinExistence type="predicted"/>
<keyword evidence="2" id="KW-0732">Signal</keyword>
<evidence type="ECO:0000313" key="4">
    <source>
        <dbReference type="Proteomes" id="UP000499080"/>
    </source>
</evidence>
<dbReference type="Proteomes" id="UP000499080">
    <property type="component" value="Unassembled WGS sequence"/>
</dbReference>
<evidence type="ECO:0000313" key="3">
    <source>
        <dbReference type="EMBL" id="GBM84582.1"/>
    </source>
</evidence>
<feature type="chain" id="PRO_5021210177" evidence="2">
    <location>
        <begin position="17"/>
        <end position="207"/>
    </location>
</feature>
<gene>
    <name evidence="3" type="ORF">AVEN_187992_1</name>
</gene>
<dbReference type="EMBL" id="BGPR01003171">
    <property type="protein sequence ID" value="GBM84582.1"/>
    <property type="molecule type" value="Genomic_DNA"/>
</dbReference>
<accession>A0A4Y2J5Q4</accession>
<comment type="caution">
    <text evidence="3">The sequence shown here is derived from an EMBL/GenBank/DDBJ whole genome shotgun (WGS) entry which is preliminary data.</text>
</comment>
<organism evidence="3 4">
    <name type="scientific">Araneus ventricosus</name>
    <name type="common">Orbweaver spider</name>
    <name type="synonym">Epeira ventricosa</name>
    <dbReference type="NCBI Taxonomy" id="182803"/>
    <lineage>
        <taxon>Eukaryota</taxon>
        <taxon>Metazoa</taxon>
        <taxon>Ecdysozoa</taxon>
        <taxon>Arthropoda</taxon>
        <taxon>Chelicerata</taxon>
        <taxon>Arachnida</taxon>
        <taxon>Araneae</taxon>
        <taxon>Araneomorphae</taxon>
        <taxon>Entelegynae</taxon>
        <taxon>Araneoidea</taxon>
        <taxon>Araneidae</taxon>
        <taxon>Araneus</taxon>
    </lineage>
</organism>
<feature type="region of interest" description="Disordered" evidence="1">
    <location>
        <begin position="168"/>
        <end position="207"/>
    </location>
</feature>
<keyword evidence="4" id="KW-1185">Reference proteome</keyword>
<reference evidence="3 4" key="1">
    <citation type="journal article" date="2019" name="Sci. Rep.">
        <title>Orb-weaving spider Araneus ventricosus genome elucidates the spidroin gene catalogue.</title>
        <authorList>
            <person name="Kono N."/>
            <person name="Nakamura H."/>
            <person name="Ohtoshi R."/>
            <person name="Moran D.A.P."/>
            <person name="Shinohara A."/>
            <person name="Yoshida Y."/>
            <person name="Fujiwara M."/>
            <person name="Mori M."/>
            <person name="Tomita M."/>
            <person name="Arakawa K."/>
        </authorList>
    </citation>
    <scope>NUCLEOTIDE SEQUENCE [LARGE SCALE GENOMIC DNA]</scope>
</reference>
<feature type="signal peptide" evidence="2">
    <location>
        <begin position="1"/>
        <end position="16"/>
    </location>
</feature>
<evidence type="ECO:0000256" key="2">
    <source>
        <dbReference type="SAM" id="SignalP"/>
    </source>
</evidence>
<evidence type="ECO:0000256" key="1">
    <source>
        <dbReference type="SAM" id="MobiDB-lite"/>
    </source>
</evidence>
<protein>
    <submittedName>
        <fullName evidence="3">Uncharacterized protein</fullName>
    </submittedName>
</protein>
<name>A0A4Y2J5Q4_ARAVE</name>
<dbReference type="AlphaFoldDB" id="A0A4Y2J5Q4"/>